<protein>
    <submittedName>
        <fullName evidence="1">Uncharacterized protein</fullName>
    </submittedName>
</protein>
<evidence type="ECO:0000313" key="1">
    <source>
        <dbReference type="EMBL" id="GEN44474.1"/>
    </source>
</evidence>
<organism evidence="1 2">
    <name type="scientific">Alkalibacillus haloalkaliphilus</name>
    <dbReference type="NCBI Taxonomy" id="94136"/>
    <lineage>
        <taxon>Bacteria</taxon>
        <taxon>Bacillati</taxon>
        <taxon>Bacillota</taxon>
        <taxon>Bacilli</taxon>
        <taxon>Bacillales</taxon>
        <taxon>Bacillaceae</taxon>
        <taxon>Alkalibacillus</taxon>
    </lineage>
</organism>
<dbReference type="EMBL" id="BJYA01000001">
    <property type="protein sequence ID" value="GEN44474.1"/>
    <property type="molecule type" value="Genomic_DNA"/>
</dbReference>
<dbReference type="AlphaFoldDB" id="A0A511W053"/>
<gene>
    <name evidence="1" type="ORF">AHA02nite_02500</name>
</gene>
<sequence length="279" mass="32669">MSMDYLKHKDRDLELPAYQKILKDSIEQDLLKDDRVLGLFYGGSIGSESTDLYSDIDLRVVVSPEYFEECISNKKVRPQNWGHVLFYEDPGPSVPYTIAHFDCFVKVDVFYFTPEQIKPSIWLKDIHIVKDLKGDLTEVLNESINLVYKPTKEDVESWRNKFLAHFHESYRRVMRGEYYYALNCVDSMRHMIVSGWYMKQGVQPNTLGDWAKYEGERSELDSWQQSLLEGWECGRSKKEIMTVRRSLAEEFKVVHRALFDQVGVIEESELIDQAINIAI</sequence>
<dbReference type="SUPFAM" id="SSF81301">
    <property type="entry name" value="Nucleotidyltransferase"/>
    <property type="match status" value="1"/>
</dbReference>
<evidence type="ECO:0000313" key="2">
    <source>
        <dbReference type="Proteomes" id="UP000321440"/>
    </source>
</evidence>
<accession>A0A511W053</accession>
<dbReference type="InterPro" id="IPR043519">
    <property type="entry name" value="NT_sf"/>
</dbReference>
<dbReference type="Proteomes" id="UP000321440">
    <property type="component" value="Unassembled WGS sequence"/>
</dbReference>
<reference evidence="1 2" key="1">
    <citation type="submission" date="2019-07" db="EMBL/GenBank/DDBJ databases">
        <title>Whole genome shotgun sequence of Alkalibacillus haloalkaliphilus NBRC 103110.</title>
        <authorList>
            <person name="Hosoyama A."/>
            <person name="Uohara A."/>
            <person name="Ohji S."/>
            <person name="Ichikawa N."/>
        </authorList>
    </citation>
    <scope>NUCLEOTIDE SEQUENCE [LARGE SCALE GENOMIC DNA]</scope>
    <source>
        <strain evidence="1 2">NBRC 103110</strain>
    </source>
</reference>
<name>A0A511W053_9BACI</name>
<keyword evidence="2" id="KW-1185">Reference proteome</keyword>
<comment type="caution">
    <text evidence="1">The sequence shown here is derived from an EMBL/GenBank/DDBJ whole genome shotgun (WGS) entry which is preliminary data.</text>
</comment>
<dbReference type="Gene3D" id="3.30.460.10">
    <property type="entry name" value="Beta Polymerase, domain 2"/>
    <property type="match status" value="1"/>
</dbReference>
<proteinExistence type="predicted"/>